<dbReference type="GO" id="GO:0008270">
    <property type="term" value="F:zinc ion binding"/>
    <property type="evidence" value="ECO:0007669"/>
    <property type="project" value="UniProtKB-KW"/>
</dbReference>
<feature type="compositionally biased region" description="Basic and acidic residues" evidence="5">
    <location>
        <begin position="981"/>
        <end position="992"/>
    </location>
</feature>
<feature type="region of interest" description="Disordered" evidence="5">
    <location>
        <begin position="766"/>
        <end position="808"/>
    </location>
</feature>
<feature type="compositionally biased region" description="Basic and acidic residues" evidence="5">
    <location>
        <begin position="52"/>
        <end position="68"/>
    </location>
</feature>
<dbReference type="PROSITE" id="PS01358">
    <property type="entry name" value="ZF_RANBP2_1"/>
    <property type="match status" value="1"/>
</dbReference>
<feature type="region of interest" description="Disordered" evidence="5">
    <location>
        <begin position="1184"/>
        <end position="1223"/>
    </location>
</feature>
<evidence type="ECO:0000256" key="4">
    <source>
        <dbReference type="PROSITE-ProRule" id="PRU00322"/>
    </source>
</evidence>
<feature type="region of interest" description="Disordered" evidence="5">
    <location>
        <begin position="880"/>
        <end position="1120"/>
    </location>
</feature>
<feature type="region of interest" description="Disordered" evidence="5">
    <location>
        <begin position="1"/>
        <end position="270"/>
    </location>
</feature>
<proteinExistence type="predicted"/>
<dbReference type="InterPro" id="IPR001876">
    <property type="entry name" value="Znf_RanBP2"/>
</dbReference>
<evidence type="ECO:0000256" key="1">
    <source>
        <dbReference type="ARBA" id="ARBA00022723"/>
    </source>
</evidence>
<evidence type="ECO:0000256" key="5">
    <source>
        <dbReference type="SAM" id="MobiDB-lite"/>
    </source>
</evidence>
<dbReference type="InParanoid" id="A0A165EKG7"/>
<feature type="domain" description="RanBP2-type" evidence="6">
    <location>
        <begin position="808"/>
        <end position="839"/>
    </location>
</feature>
<feature type="compositionally biased region" description="Basic and acidic residues" evidence="5">
    <location>
        <begin position="136"/>
        <end position="148"/>
    </location>
</feature>
<feature type="compositionally biased region" description="Polar residues" evidence="5">
    <location>
        <begin position="235"/>
        <end position="258"/>
    </location>
</feature>
<feature type="compositionally biased region" description="Low complexity" evidence="5">
    <location>
        <begin position="1099"/>
        <end position="1114"/>
    </location>
</feature>
<feature type="compositionally biased region" description="Basic residues" evidence="5">
    <location>
        <begin position="1"/>
        <end position="11"/>
    </location>
</feature>
<feature type="compositionally biased region" description="Low complexity" evidence="5">
    <location>
        <begin position="109"/>
        <end position="118"/>
    </location>
</feature>
<evidence type="ECO:0000256" key="3">
    <source>
        <dbReference type="ARBA" id="ARBA00022833"/>
    </source>
</evidence>
<feature type="region of interest" description="Disordered" evidence="5">
    <location>
        <begin position="665"/>
        <end position="721"/>
    </location>
</feature>
<dbReference type="EMBL" id="KV424002">
    <property type="protein sequence ID" value="KZT55052.1"/>
    <property type="molecule type" value="Genomic_DNA"/>
</dbReference>
<keyword evidence="3" id="KW-0862">Zinc</keyword>
<feature type="compositionally biased region" description="Low complexity" evidence="5">
    <location>
        <begin position="1067"/>
        <end position="1081"/>
    </location>
</feature>
<feature type="compositionally biased region" description="Polar residues" evidence="5">
    <location>
        <begin position="1184"/>
        <end position="1200"/>
    </location>
</feature>
<feature type="compositionally biased region" description="Low complexity" evidence="5">
    <location>
        <begin position="166"/>
        <end position="176"/>
    </location>
</feature>
<gene>
    <name evidence="7" type="ORF">CALCODRAFT_363305</name>
</gene>
<evidence type="ECO:0000256" key="2">
    <source>
        <dbReference type="ARBA" id="ARBA00022771"/>
    </source>
</evidence>
<evidence type="ECO:0000259" key="6">
    <source>
        <dbReference type="PROSITE" id="PS50199"/>
    </source>
</evidence>
<feature type="compositionally biased region" description="Polar residues" evidence="5">
    <location>
        <begin position="890"/>
        <end position="905"/>
    </location>
</feature>
<feature type="compositionally biased region" description="Basic and acidic residues" evidence="5">
    <location>
        <begin position="210"/>
        <end position="224"/>
    </location>
</feature>
<feature type="compositionally biased region" description="Low complexity" evidence="5">
    <location>
        <begin position="194"/>
        <end position="203"/>
    </location>
</feature>
<evidence type="ECO:0000313" key="7">
    <source>
        <dbReference type="EMBL" id="KZT55052.1"/>
    </source>
</evidence>
<feature type="compositionally biased region" description="Low complexity" evidence="5">
    <location>
        <begin position="949"/>
        <end position="960"/>
    </location>
</feature>
<feature type="region of interest" description="Disordered" evidence="5">
    <location>
        <begin position="490"/>
        <end position="611"/>
    </location>
</feature>
<feature type="compositionally biased region" description="Low complexity" evidence="5">
    <location>
        <begin position="782"/>
        <end position="797"/>
    </location>
</feature>
<organism evidence="7 8">
    <name type="scientific">Calocera cornea HHB12733</name>
    <dbReference type="NCBI Taxonomy" id="1353952"/>
    <lineage>
        <taxon>Eukaryota</taxon>
        <taxon>Fungi</taxon>
        <taxon>Dikarya</taxon>
        <taxon>Basidiomycota</taxon>
        <taxon>Agaricomycotina</taxon>
        <taxon>Dacrymycetes</taxon>
        <taxon>Dacrymycetales</taxon>
        <taxon>Dacrymycetaceae</taxon>
        <taxon>Calocera</taxon>
    </lineage>
</organism>
<dbReference type="Proteomes" id="UP000076842">
    <property type="component" value="Unassembled WGS sequence"/>
</dbReference>
<feature type="compositionally biased region" description="Basic and acidic residues" evidence="5">
    <location>
        <begin position="1025"/>
        <end position="1040"/>
    </location>
</feature>
<feature type="compositionally biased region" description="Acidic residues" evidence="5">
    <location>
        <begin position="506"/>
        <end position="557"/>
    </location>
</feature>
<sequence length="1223" mass="131980">MSSEGRKRKRPVPSGAGASGTGSGSRRAWNPPNATKHDDDETVEIEFAGARSAKDIAEQKERQREEMKRRLKKRQVIDLTALPVIEVIDLSKSSDDDDVPAPPPKRPRPSNSSNVSNPTVYRESTVIDISDGEPEPTPRPRRAMERARNAARKSVVLDAVVNGEPSSSSAAQLAQATDPPMLTPPPTSFTRPWALPLPSDAPVVPAPSPSHDRISPQIVDRDAPRLQFPTPGPSSPTNTRDQLPPSSSNLHVTITSATPDRAPSGLAFPANNEHRRLLDYSVTYPPEPTDQVEASAFALGPLRSLSVLPDSQPPSPAVDEDSPISTAALGLVARQMPVLPDSHEQEVQGGTTALGAVALRTSVLPDSQDASPMTALGLVTLRTTVLPDSQAPSPEPPSDNVITDELINARALTVQLPDSLDTVEALADDLPASEIFVSHLVSSVLADSQGDALVDLEDVTMDLAFVPFDRLPNSPKDELDELDEDLPATPIDAPLALQESGVEDLRDQEEDELDYDSYEVVESPEGESENDLDEAWEGEEEEEEEEEVDELFDEDEDLPARTSGRVALSLNGCKTSTSPSEDQPTADNEVQEGRHRPIESRGSSVSDLKTAEGFRMPDEFVAMAEQSDLRLREAVEGLTQGLTRVTAGALRWVTERVAGRVDGIEADDQLLDDDDVEDKQDSGAGLTTPAPLLRTTDSSPVIDVTTEGHAIPDSTDREEDRVLMPLVRSPAVSSLRQELGTDRYSAHQSTINVSEGPLSMVPAKERLRNEPTPPPPDHTDRPLSSQSSSLFSGLPTSRLQTWQPSSEDPDGWVCLESACGFTNHSTARRCRDCNAKRMAQPTVKNPKSCLDAKCPHGPFTSAVKYLGHIRFCNNSRPNRLSTVPPPAMPSAQSPTHSTSRHNASPATVRDHPPQQKQKDRPADVLVGVPSRRALPEQDHGIAVSPNPRSSESSSDISKADSILDDLETRPRATVDSLDTTPDPKVDERDHNDAILMGRTSSLSPVPVEPQNCHTTELSDDEEKDSLEADHMREESFDKAAENGTAQIETSPPPRPVGHSPLHQILASSSGDRSSSDNLISSPVTPITPSGVQIPPSAQSPPADGSSSTESSSRPQTLRMTITRKRKWDSVDAIDIALPIMPLVRRPTSPLRVAIPPSRVVIPSESHGTVPRPFVIPSSRVVIPSETNGSVPRPASVSQSPVEPGHSPLERTENPVTTRNAFSR</sequence>
<feature type="compositionally biased region" description="Polar residues" evidence="5">
    <location>
        <begin position="572"/>
        <end position="588"/>
    </location>
</feature>
<keyword evidence="8" id="KW-1185">Reference proteome</keyword>
<keyword evidence="1" id="KW-0479">Metal-binding</keyword>
<dbReference type="PROSITE" id="PS50199">
    <property type="entry name" value="ZF_RANBP2_2"/>
    <property type="match status" value="1"/>
</dbReference>
<accession>A0A165EKG7</accession>
<dbReference type="AlphaFoldDB" id="A0A165EKG7"/>
<evidence type="ECO:0000313" key="8">
    <source>
        <dbReference type="Proteomes" id="UP000076842"/>
    </source>
</evidence>
<feature type="compositionally biased region" description="Basic and acidic residues" evidence="5">
    <location>
        <begin position="908"/>
        <end position="922"/>
    </location>
</feature>
<feature type="compositionally biased region" description="Polar residues" evidence="5">
    <location>
        <begin position="1213"/>
        <end position="1223"/>
    </location>
</feature>
<feature type="compositionally biased region" description="Acidic residues" evidence="5">
    <location>
        <begin position="665"/>
        <end position="678"/>
    </location>
</feature>
<keyword evidence="2 4" id="KW-0863">Zinc-finger</keyword>
<reference evidence="7 8" key="1">
    <citation type="journal article" date="2016" name="Mol. Biol. Evol.">
        <title>Comparative Genomics of Early-Diverging Mushroom-Forming Fungi Provides Insights into the Origins of Lignocellulose Decay Capabilities.</title>
        <authorList>
            <person name="Nagy L.G."/>
            <person name="Riley R."/>
            <person name="Tritt A."/>
            <person name="Adam C."/>
            <person name="Daum C."/>
            <person name="Floudas D."/>
            <person name="Sun H."/>
            <person name="Yadav J.S."/>
            <person name="Pangilinan J."/>
            <person name="Larsson K.H."/>
            <person name="Matsuura K."/>
            <person name="Barry K."/>
            <person name="Labutti K."/>
            <person name="Kuo R."/>
            <person name="Ohm R.A."/>
            <person name="Bhattacharya S.S."/>
            <person name="Shirouzu T."/>
            <person name="Yoshinaga Y."/>
            <person name="Martin F.M."/>
            <person name="Grigoriev I.V."/>
            <person name="Hibbett D.S."/>
        </authorList>
    </citation>
    <scope>NUCLEOTIDE SEQUENCE [LARGE SCALE GENOMIC DNA]</scope>
    <source>
        <strain evidence="7 8">HHB12733</strain>
    </source>
</reference>
<name>A0A165EKG7_9BASI</name>
<protein>
    <recommendedName>
        <fullName evidence="6">RanBP2-type domain-containing protein</fullName>
    </recommendedName>
</protein>